<evidence type="ECO:0000256" key="4">
    <source>
        <dbReference type="ARBA" id="ARBA00004651"/>
    </source>
</evidence>
<dbReference type="Pfam" id="PF02518">
    <property type="entry name" value="HATPase_c"/>
    <property type="match status" value="1"/>
</dbReference>
<dbReference type="Pfam" id="PF00672">
    <property type="entry name" value="HAMP"/>
    <property type="match status" value="1"/>
</dbReference>
<dbReference type="GO" id="GO:0004721">
    <property type="term" value="F:phosphoprotein phosphatase activity"/>
    <property type="evidence" value="ECO:0007669"/>
    <property type="project" value="UniProtKB-KW"/>
</dbReference>
<keyword evidence="11 26" id="KW-0418">Kinase</keyword>
<dbReference type="PANTHER" id="PTHR44936">
    <property type="entry name" value="SENSOR PROTEIN CREC"/>
    <property type="match status" value="1"/>
</dbReference>
<evidence type="ECO:0000256" key="9">
    <source>
        <dbReference type="ARBA" id="ARBA00022692"/>
    </source>
</evidence>
<keyword evidence="27" id="KW-1185">Reference proteome</keyword>
<keyword evidence="19" id="KW-0843">Virulence</keyword>
<dbReference type="GO" id="GO:0005524">
    <property type="term" value="F:ATP binding"/>
    <property type="evidence" value="ECO:0007669"/>
    <property type="project" value="UniProtKB-KW"/>
</dbReference>
<comment type="caution">
    <text evidence="26">The sequence shown here is derived from an EMBL/GenBank/DDBJ whole genome shotgun (WGS) entry which is preliminary data.</text>
</comment>
<dbReference type="SMART" id="SM00388">
    <property type="entry name" value="HisKA"/>
    <property type="match status" value="1"/>
</dbReference>
<keyword evidence="16 23" id="KW-1133">Transmembrane helix</keyword>
<dbReference type="InterPro" id="IPR036890">
    <property type="entry name" value="HATPase_C_sf"/>
</dbReference>
<dbReference type="Gene3D" id="3.30.565.10">
    <property type="entry name" value="Histidine kinase-like ATPase, C-terminal domain"/>
    <property type="match status" value="1"/>
</dbReference>
<dbReference type="Pfam" id="PF18092">
    <property type="entry name" value="DraK_HK_N"/>
    <property type="match status" value="1"/>
</dbReference>
<evidence type="ECO:0000256" key="15">
    <source>
        <dbReference type="ARBA" id="ARBA00022912"/>
    </source>
</evidence>
<feature type="domain" description="Histidine kinase" evidence="24">
    <location>
        <begin position="218"/>
        <end position="418"/>
    </location>
</feature>
<evidence type="ECO:0000256" key="14">
    <source>
        <dbReference type="ARBA" id="ARBA00022842"/>
    </source>
</evidence>
<keyword evidence="9 23" id="KW-0812">Transmembrane</keyword>
<dbReference type="InterPro" id="IPR003661">
    <property type="entry name" value="HisK_dim/P_dom"/>
</dbReference>
<organism evidence="26 27">
    <name type="scientific">Goodfellowiella coeruleoviolacea</name>
    <dbReference type="NCBI Taxonomy" id="334858"/>
    <lineage>
        <taxon>Bacteria</taxon>
        <taxon>Bacillati</taxon>
        <taxon>Actinomycetota</taxon>
        <taxon>Actinomycetes</taxon>
        <taxon>Pseudonocardiales</taxon>
        <taxon>Pseudonocardiaceae</taxon>
        <taxon>Goodfellowiella</taxon>
    </lineage>
</organism>
<evidence type="ECO:0000256" key="11">
    <source>
        <dbReference type="ARBA" id="ARBA00022777"/>
    </source>
</evidence>
<dbReference type="PRINTS" id="PR00344">
    <property type="entry name" value="BCTRLSENSOR"/>
</dbReference>
<dbReference type="InterPro" id="IPR003594">
    <property type="entry name" value="HATPase_dom"/>
</dbReference>
<dbReference type="AlphaFoldDB" id="A0AAE3GLY2"/>
<evidence type="ECO:0000256" key="19">
    <source>
        <dbReference type="ARBA" id="ARBA00023026"/>
    </source>
</evidence>
<dbReference type="EMBL" id="JAMTCK010000023">
    <property type="protein sequence ID" value="MCP2169995.1"/>
    <property type="molecule type" value="Genomic_DNA"/>
</dbReference>
<evidence type="ECO:0000256" key="20">
    <source>
        <dbReference type="ARBA" id="ARBA00023211"/>
    </source>
</evidence>
<dbReference type="Proteomes" id="UP001206128">
    <property type="component" value="Unassembled WGS sequence"/>
</dbReference>
<comment type="catalytic activity">
    <reaction evidence="1">
        <text>ATP + protein L-histidine = ADP + protein N-phospho-L-histidine.</text>
        <dbReference type="EC" id="2.7.13.3"/>
    </reaction>
</comment>
<dbReference type="SUPFAM" id="SSF55874">
    <property type="entry name" value="ATPase domain of HSP90 chaperone/DNA topoisomerase II/histidine kinase"/>
    <property type="match status" value="1"/>
</dbReference>
<dbReference type="InterPro" id="IPR003660">
    <property type="entry name" value="HAMP_dom"/>
</dbReference>
<evidence type="ECO:0000256" key="22">
    <source>
        <dbReference type="ARBA" id="ARBA00041776"/>
    </source>
</evidence>
<evidence type="ECO:0000256" key="12">
    <source>
        <dbReference type="ARBA" id="ARBA00022801"/>
    </source>
</evidence>
<keyword evidence="20" id="KW-0464">Manganese</keyword>
<evidence type="ECO:0000256" key="13">
    <source>
        <dbReference type="ARBA" id="ARBA00022840"/>
    </source>
</evidence>
<evidence type="ECO:0000256" key="18">
    <source>
        <dbReference type="ARBA" id="ARBA00023016"/>
    </source>
</evidence>
<gene>
    <name evidence="26" type="ORF">LX83_006883</name>
</gene>
<sequence length="434" mass="46337">MRRTRKTGNGVRQRILRAILLAVAVTAFALGIPLGYTALELVQDFSTRDLSQSAQQIAARLDDQLANDRPLDLNEVRVAVPPDGRLVVTLPTGQISSGPELSERVMFVEVPIVHQGTVRLEEPVDPLRSQQAQVAGLVLLLVVLSVGIGTVVATVTARRLAEPLSHVADRAARLGAGDFRPDPNRHGVQELDRVAEALDTSAEALAHLIQRERDLVGDVSHQLRSRLTALQLRLEALAEHPDKETAGEAGAALEQADRLAAVLDEMLAAARAARSIGAELIDLRTELTSIAAEWRDPLRAEGRALRVRVPEGLMARATPARLREAIGVLLDNALRHGEGTVLLSARRDEGTVVVEVSDSGQGVPDELAGHIFERGVSGGGSTGVGLALARALVDADGGRLELSTARPATFAVFLPRPKAGDLYGVPWRSPGNPR</sequence>
<evidence type="ECO:0000256" key="8">
    <source>
        <dbReference type="ARBA" id="ARBA00022679"/>
    </source>
</evidence>
<keyword evidence="7" id="KW-0597">Phosphoprotein</keyword>
<feature type="transmembrane region" description="Helical" evidence="23">
    <location>
        <begin position="134"/>
        <end position="155"/>
    </location>
</feature>
<feature type="transmembrane region" description="Helical" evidence="23">
    <location>
        <begin position="20"/>
        <end position="39"/>
    </location>
</feature>
<comment type="cofactor">
    <cofactor evidence="3">
        <name>Mg(2+)</name>
        <dbReference type="ChEBI" id="CHEBI:18420"/>
    </cofactor>
</comment>
<dbReference type="SMART" id="SM00387">
    <property type="entry name" value="HATPase_c"/>
    <property type="match status" value="1"/>
</dbReference>
<dbReference type="InterPro" id="IPR004358">
    <property type="entry name" value="Sig_transdc_His_kin-like_C"/>
</dbReference>
<accession>A0AAE3GLY2</accession>
<evidence type="ECO:0000256" key="23">
    <source>
        <dbReference type="SAM" id="Phobius"/>
    </source>
</evidence>
<dbReference type="Gene3D" id="1.10.287.130">
    <property type="match status" value="1"/>
</dbReference>
<evidence type="ECO:0000259" key="25">
    <source>
        <dbReference type="PROSITE" id="PS50885"/>
    </source>
</evidence>
<evidence type="ECO:0000259" key="24">
    <source>
        <dbReference type="PROSITE" id="PS50109"/>
    </source>
</evidence>
<keyword evidence="17" id="KW-0902">Two-component regulatory system</keyword>
<dbReference type="InterPro" id="IPR005467">
    <property type="entry name" value="His_kinase_dom"/>
</dbReference>
<dbReference type="InterPro" id="IPR050980">
    <property type="entry name" value="2C_sensor_his_kinase"/>
</dbReference>
<dbReference type="InterPro" id="IPR036097">
    <property type="entry name" value="HisK_dim/P_sf"/>
</dbReference>
<keyword evidence="14" id="KW-0460">Magnesium</keyword>
<keyword evidence="18" id="KW-0346">Stress response</keyword>
<comment type="cofactor">
    <cofactor evidence="2">
        <name>Mn(2+)</name>
        <dbReference type="ChEBI" id="CHEBI:29035"/>
    </cofactor>
</comment>
<dbReference type="PROSITE" id="PS50885">
    <property type="entry name" value="HAMP"/>
    <property type="match status" value="1"/>
</dbReference>
<dbReference type="EC" id="2.7.13.3" evidence="5"/>
<keyword evidence="8" id="KW-0808">Transferase</keyword>
<protein>
    <recommendedName>
        <fullName evidence="21">Signal transduction histidine-protein kinase/phosphatase MprB</fullName>
        <ecNumber evidence="5">2.7.13.3</ecNumber>
    </recommendedName>
    <alternativeName>
        <fullName evidence="22">Mycobacterial persistence regulator B</fullName>
    </alternativeName>
</protein>
<evidence type="ECO:0000313" key="26">
    <source>
        <dbReference type="EMBL" id="MCP2169995.1"/>
    </source>
</evidence>
<dbReference type="CDD" id="cd00082">
    <property type="entry name" value="HisKA"/>
    <property type="match status" value="1"/>
</dbReference>
<keyword evidence="6" id="KW-1003">Cell membrane</keyword>
<evidence type="ECO:0000256" key="17">
    <source>
        <dbReference type="ARBA" id="ARBA00023012"/>
    </source>
</evidence>
<proteinExistence type="predicted"/>
<evidence type="ECO:0000256" key="5">
    <source>
        <dbReference type="ARBA" id="ARBA00012438"/>
    </source>
</evidence>
<evidence type="ECO:0000256" key="16">
    <source>
        <dbReference type="ARBA" id="ARBA00022989"/>
    </source>
</evidence>
<evidence type="ECO:0000256" key="6">
    <source>
        <dbReference type="ARBA" id="ARBA00022475"/>
    </source>
</evidence>
<dbReference type="PANTHER" id="PTHR44936:SF9">
    <property type="entry name" value="SENSOR PROTEIN CREC"/>
    <property type="match status" value="1"/>
</dbReference>
<dbReference type="Pfam" id="PF00512">
    <property type="entry name" value="HisKA"/>
    <property type="match status" value="1"/>
</dbReference>
<evidence type="ECO:0000313" key="27">
    <source>
        <dbReference type="Proteomes" id="UP001206128"/>
    </source>
</evidence>
<keyword evidence="10" id="KW-0547">Nucleotide-binding</keyword>
<name>A0AAE3GLY2_9PSEU</name>
<evidence type="ECO:0000256" key="3">
    <source>
        <dbReference type="ARBA" id="ARBA00001946"/>
    </source>
</evidence>
<dbReference type="GO" id="GO:0005886">
    <property type="term" value="C:plasma membrane"/>
    <property type="evidence" value="ECO:0007669"/>
    <property type="project" value="UniProtKB-SubCell"/>
</dbReference>
<dbReference type="Gene3D" id="6.10.340.10">
    <property type="match status" value="1"/>
</dbReference>
<evidence type="ECO:0000256" key="2">
    <source>
        <dbReference type="ARBA" id="ARBA00001936"/>
    </source>
</evidence>
<feature type="domain" description="HAMP" evidence="25">
    <location>
        <begin position="158"/>
        <end position="210"/>
    </location>
</feature>
<evidence type="ECO:0000256" key="10">
    <source>
        <dbReference type="ARBA" id="ARBA00022741"/>
    </source>
</evidence>
<keyword evidence="23" id="KW-0472">Membrane</keyword>
<dbReference type="InterPro" id="IPR040868">
    <property type="entry name" value="DraK_HK_N"/>
</dbReference>
<keyword evidence="15" id="KW-0904">Protein phosphatase</keyword>
<dbReference type="SMART" id="SM00304">
    <property type="entry name" value="HAMP"/>
    <property type="match status" value="1"/>
</dbReference>
<evidence type="ECO:0000256" key="7">
    <source>
        <dbReference type="ARBA" id="ARBA00022553"/>
    </source>
</evidence>
<comment type="subcellular location">
    <subcellularLocation>
        <location evidence="4">Cell membrane</location>
        <topology evidence="4">Multi-pass membrane protein</topology>
    </subcellularLocation>
</comment>
<dbReference type="SUPFAM" id="SSF47384">
    <property type="entry name" value="Homodimeric domain of signal transducing histidine kinase"/>
    <property type="match status" value="1"/>
</dbReference>
<dbReference type="PROSITE" id="PS50109">
    <property type="entry name" value="HIS_KIN"/>
    <property type="match status" value="1"/>
</dbReference>
<reference evidence="26" key="1">
    <citation type="submission" date="2022-06" db="EMBL/GenBank/DDBJ databases">
        <title>Genomic Encyclopedia of Archaeal and Bacterial Type Strains, Phase II (KMG-II): from individual species to whole genera.</title>
        <authorList>
            <person name="Goeker M."/>
        </authorList>
    </citation>
    <scope>NUCLEOTIDE SEQUENCE</scope>
    <source>
        <strain evidence="26">DSM 43935</strain>
    </source>
</reference>
<evidence type="ECO:0000256" key="21">
    <source>
        <dbReference type="ARBA" id="ARBA00040454"/>
    </source>
</evidence>
<dbReference type="GO" id="GO:0000155">
    <property type="term" value="F:phosphorelay sensor kinase activity"/>
    <property type="evidence" value="ECO:0007669"/>
    <property type="project" value="InterPro"/>
</dbReference>
<keyword evidence="12" id="KW-0378">Hydrolase</keyword>
<evidence type="ECO:0000256" key="1">
    <source>
        <dbReference type="ARBA" id="ARBA00000085"/>
    </source>
</evidence>
<keyword evidence="13" id="KW-0067">ATP-binding</keyword>